<protein>
    <submittedName>
        <fullName evidence="5">Hydrolase</fullName>
    </submittedName>
</protein>
<dbReference type="InterPro" id="IPR050960">
    <property type="entry name" value="AB_hydrolase_4_sf"/>
</dbReference>
<dbReference type="PANTHER" id="PTHR10794">
    <property type="entry name" value="ABHYDROLASE DOMAIN-CONTAINING PROTEIN"/>
    <property type="match status" value="1"/>
</dbReference>
<dbReference type="SUPFAM" id="SSF53474">
    <property type="entry name" value="alpha/beta-Hydrolases"/>
    <property type="match status" value="1"/>
</dbReference>
<dbReference type="Proteomes" id="UP001258994">
    <property type="component" value="Chromosome"/>
</dbReference>
<evidence type="ECO:0000256" key="2">
    <source>
        <dbReference type="ARBA" id="ARBA00022487"/>
    </source>
</evidence>
<feature type="domain" description="AB hydrolase-1" evidence="4">
    <location>
        <begin position="62"/>
        <end position="299"/>
    </location>
</feature>
<dbReference type="Gene3D" id="3.40.50.1820">
    <property type="entry name" value="alpha/beta hydrolase"/>
    <property type="match status" value="1"/>
</dbReference>
<dbReference type="GO" id="GO:0016787">
    <property type="term" value="F:hydrolase activity"/>
    <property type="evidence" value="ECO:0007669"/>
    <property type="project" value="UniProtKB-KW"/>
</dbReference>
<dbReference type="InterPro" id="IPR012020">
    <property type="entry name" value="ABHD4"/>
</dbReference>
<organism evidence="5 6">
    <name type="scientific">Thalassotalea psychrophila</name>
    <dbReference type="NCBI Taxonomy" id="3065647"/>
    <lineage>
        <taxon>Bacteria</taxon>
        <taxon>Pseudomonadati</taxon>
        <taxon>Pseudomonadota</taxon>
        <taxon>Gammaproteobacteria</taxon>
        <taxon>Alteromonadales</taxon>
        <taxon>Colwelliaceae</taxon>
        <taxon>Thalassotalea</taxon>
    </lineage>
</organism>
<keyword evidence="3 5" id="KW-0378">Hydrolase</keyword>
<name>A0ABY9TSV5_9GAMM</name>
<proteinExistence type="inferred from homology"/>
<dbReference type="EMBL" id="CP134145">
    <property type="protein sequence ID" value="WNC71911.1"/>
    <property type="molecule type" value="Genomic_DNA"/>
</dbReference>
<dbReference type="InterPro" id="IPR000073">
    <property type="entry name" value="AB_hydrolase_1"/>
</dbReference>
<gene>
    <name evidence="5" type="ORF">RGQ13_17605</name>
</gene>
<evidence type="ECO:0000256" key="3">
    <source>
        <dbReference type="ARBA" id="ARBA00022801"/>
    </source>
</evidence>
<keyword evidence="2" id="KW-0719">Serine esterase</keyword>
<dbReference type="InterPro" id="IPR000952">
    <property type="entry name" value="AB_hydrolase_4_CS"/>
</dbReference>
<reference evidence="6" key="1">
    <citation type="submission" date="2023-09" db="EMBL/GenBank/DDBJ databases">
        <authorList>
            <person name="Li S."/>
            <person name="Li X."/>
            <person name="Zhang C."/>
            <person name="Zhao Z."/>
        </authorList>
    </citation>
    <scope>NUCLEOTIDE SEQUENCE [LARGE SCALE GENOMIC DNA]</scope>
    <source>
        <strain evidence="6">SQ149</strain>
    </source>
</reference>
<comment type="similarity">
    <text evidence="1">Belongs to the AB hydrolase superfamily. AB hydrolase 4 family.</text>
</comment>
<evidence type="ECO:0000313" key="5">
    <source>
        <dbReference type="EMBL" id="WNC71911.1"/>
    </source>
</evidence>
<dbReference type="PROSITE" id="PS01133">
    <property type="entry name" value="UPF0017"/>
    <property type="match status" value="1"/>
</dbReference>
<evidence type="ECO:0000313" key="6">
    <source>
        <dbReference type="Proteomes" id="UP001258994"/>
    </source>
</evidence>
<keyword evidence="6" id="KW-1185">Reference proteome</keyword>
<evidence type="ECO:0000259" key="4">
    <source>
        <dbReference type="Pfam" id="PF00561"/>
    </source>
</evidence>
<dbReference type="RefSeq" id="WP_348391032.1">
    <property type="nucleotide sequence ID" value="NZ_CP134145.1"/>
</dbReference>
<evidence type="ECO:0000256" key="1">
    <source>
        <dbReference type="ARBA" id="ARBA00010884"/>
    </source>
</evidence>
<dbReference type="PIRSF" id="PIRSF005211">
    <property type="entry name" value="Ab_hydro_YheT"/>
    <property type="match status" value="1"/>
</dbReference>
<dbReference type="NCBIfam" id="NF008218">
    <property type="entry name" value="PRK10985.1"/>
    <property type="match status" value="1"/>
</dbReference>
<sequence length="324" mass="36762">MLKTSSFKPAWWLSNRHLQTMAAKILRRNQTVAVINETVELPDGDFVDLAWTEDPNLHPLKPIVYVLHGLEGSINSHYAKGMMGAIKAKGWIGLLMHFRGCSGRPNRQGPSYHSGDTWDIHYCTEHLKERFVNRPVAILGFSLGGNVLANYLAEDPNNPFRCAAVICAPLHLASCSTQIDQGFSKVYQKYLVDMLKDSTTEKIKLKLISHIELAELEQIKTLFEFDQKVTAPINGFESAEDYYEKASGLYQLDKITKPTLIIHAMDDPFLCHKYLNKIPENSSINLEVSKHGGHVGFISGRNPFKPQYWLENRVLNFIEEQFSK</sequence>
<dbReference type="Pfam" id="PF00561">
    <property type="entry name" value="Abhydrolase_1"/>
    <property type="match status" value="1"/>
</dbReference>
<dbReference type="PANTHER" id="PTHR10794:SF94">
    <property type="entry name" value="ESTERASE YHET-RELATED"/>
    <property type="match status" value="1"/>
</dbReference>
<accession>A0ABY9TSV5</accession>
<dbReference type="InterPro" id="IPR029058">
    <property type="entry name" value="AB_hydrolase_fold"/>
</dbReference>